<comment type="caution">
    <text evidence="1">The sequence shown here is derived from an EMBL/GenBank/DDBJ whole genome shotgun (WGS) entry which is preliminary data.</text>
</comment>
<accession>A0A554MXH5</accession>
<dbReference type="OrthoDB" id="324613at2157"/>
<proteinExistence type="predicted"/>
<dbReference type="EMBL" id="QMDX01000010">
    <property type="protein sequence ID" value="TSD09824.1"/>
    <property type="molecule type" value="Genomic_DNA"/>
</dbReference>
<protein>
    <submittedName>
        <fullName evidence="1">Uncharacterized protein</fullName>
    </submittedName>
</protein>
<dbReference type="InParanoid" id="A0A554MXH5"/>
<sequence length="200" mass="21648">MTDDRGQAHTLEGVIAAILLLSSLTFALQVTAVTPLSASTSSQHIENQQQSVAEGALTVTAENDDLKDAVLYWNESGENFHDATRGFYVSGPPPNEFGETLSMAYSGRGIAYNVYVSYQTTTGSWVDQSMLYRGRPSDNAISASRTVTIYDDDCLVDADNTTDTGSCLDDPSVADSFYANDVSDSGVFNVVRVEVVVWRM</sequence>
<dbReference type="AlphaFoldDB" id="A0A554MXH5"/>
<name>A0A554MXH5_9EURY</name>
<dbReference type="Proteomes" id="UP000319894">
    <property type="component" value="Unassembled WGS sequence"/>
</dbReference>
<keyword evidence="2" id="KW-1185">Reference proteome</keyword>
<dbReference type="InterPro" id="IPR055712">
    <property type="entry name" value="DUF7288"/>
</dbReference>
<dbReference type="RefSeq" id="WP_144262830.1">
    <property type="nucleotide sequence ID" value="NZ_QMDX01000010.1"/>
</dbReference>
<organism evidence="1 2">
    <name type="scientific">Haloglomus irregulare</name>
    <dbReference type="NCBI Taxonomy" id="2234134"/>
    <lineage>
        <taxon>Archaea</taxon>
        <taxon>Methanobacteriati</taxon>
        <taxon>Methanobacteriota</taxon>
        <taxon>Stenosarchaea group</taxon>
        <taxon>Halobacteria</taxon>
        <taxon>Halobacteriales</taxon>
        <taxon>Natronomonadaceae</taxon>
        <taxon>Haloglomus</taxon>
    </lineage>
</organism>
<evidence type="ECO:0000313" key="2">
    <source>
        <dbReference type="Proteomes" id="UP000319894"/>
    </source>
</evidence>
<gene>
    <name evidence="1" type="ORF">DP107_14320</name>
</gene>
<evidence type="ECO:0000313" key="1">
    <source>
        <dbReference type="EMBL" id="TSD09824.1"/>
    </source>
</evidence>
<dbReference type="Pfam" id="PF23959">
    <property type="entry name" value="DUF7288"/>
    <property type="match status" value="1"/>
</dbReference>
<reference evidence="1 2" key="1">
    <citation type="submission" date="2018-06" db="EMBL/GenBank/DDBJ databases">
        <title>Natronomonas sp. F16-60 a new haloarchaeon isolated from a solar saltern of Isla Cristina, Huelva, Spain.</title>
        <authorList>
            <person name="Duran-Viseras A."/>
            <person name="Sanchez-Porro C."/>
            <person name="Ventosa A."/>
        </authorList>
    </citation>
    <scope>NUCLEOTIDE SEQUENCE [LARGE SCALE GENOMIC DNA]</scope>
    <source>
        <strain evidence="1 2">F16-60</strain>
    </source>
</reference>